<dbReference type="GO" id="GO:0005737">
    <property type="term" value="C:cytoplasm"/>
    <property type="evidence" value="ECO:0007669"/>
    <property type="project" value="UniProtKB-SubCell"/>
</dbReference>
<keyword evidence="11" id="KW-1185">Reference proteome</keyword>
<keyword evidence="3" id="KW-0963">Cytoplasm</keyword>
<feature type="region of interest" description="Disordered" evidence="8">
    <location>
        <begin position="265"/>
        <end position="285"/>
    </location>
</feature>
<dbReference type="InterPro" id="IPR021740">
    <property type="entry name" value="Velvet"/>
</dbReference>
<dbReference type="InterPro" id="IPR037525">
    <property type="entry name" value="Velvet_dom"/>
</dbReference>
<feature type="domain" description="Velvet" evidence="9">
    <location>
        <begin position="43"/>
        <end position="251"/>
    </location>
</feature>
<evidence type="ECO:0000256" key="1">
    <source>
        <dbReference type="ARBA" id="ARBA00004123"/>
    </source>
</evidence>
<proteinExistence type="inferred from homology"/>
<organism evidence="10 11">
    <name type="scientific">Cudoniella acicularis</name>
    <dbReference type="NCBI Taxonomy" id="354080"/>
    <lineage>
        <taxon>Eukaryota</taxon>
        <taxon>Fungi</taxon>
        <taxon>Dikarya</taxon>
        <taxon>Ascomycota</taxon>
        <taxon>Pezizomycotina</taxon>
        <taxon>Leotiomycetes</taxon>
        <taxon>Helotiales</taxon>
        <taxon>Tricladiaceae</taxon>
        <taxon>Cudoniella</taxon>
    </lineage>
</organism>
<protein>
    <recommendedName>
        <fullName evidence="9">Velvet domain-containing protein</fullName>
    </recommendedName>
</protein>
<comment type="caution">
    <text evidence="10">The sequence shown here is derived from an EMBL/GenBank/DDBJ whole genome shotgun (WGS) entry which is preliminary data.</text>
</comment>
<dbReference type="PANTHER" id="PTHR33572">
    <property type="entry name" value="SPORE DEVELOPMENT REGULATOR VOSA"/>
    <property type="match status" value="1"/>
</dbReference>
<dbReference type="Proteomes" id="UP000566819">
    <property type="component" value="Unassembled WGS sequence"/>
</dbReference>
<evidence type="ECO:0000256" key="6">
    <source>
        <dbReference type="ARBA" id="ARBA00023242"/>
    </source>
</evidence>
<evidence type="ECO:0000256" key="5">
    <source>
        <dbReference type="ARBA" id="ARBA00023163"/>
    </source>
</evidence>
<dbReference type="Pfam" id="PF11754">
    <property type="entry name" value="Velvet"/>
    <property type="match status" value="1"/>
</dbReference>
<evidence type="ECO:0000313" key="11">
    <source>
        <dbReference type="Proteomes" id="UP000566819"/>
    </source>
</evidence>
<evidence type="ECO:0000259" key="9">
    <source>
        <dbReference type="PROSITE" id="PS51821"/>
    </source>
</evidence>
<evidence type="ECO:0000256" key="2">
    <source>
        <dbReference type="ARBA" id="ARBA00004496"/>
    </source>
</evidence>
<dbReference type="EMBL" id="JAAMPI010002238">
    <property type="protein sequence ID" value="KAF4616237.1"/>
    <property type="molecule type" value="Genomic_DNA"/>
</dbReference>
<accession>A0A8H4QTT0</accession>
<evidence type="ECO:0000256" key="4">
    <source>
        <dbReference type="ARBA" id="ARBA00023015"/>
    </source>
</evidence>
<feature type="compositionally biased region" description="Polar residues" evidence="8">
    <location>
        <begin position="378"/>
        <end position="397"/>
    </location>
</feature>
<evidence type="ECO:0000256" key="7">
    <source>
        <dbReference type="ARBA" id="ARBA00038005"/>
    </source>
</evidence>
<evidence type="ECO:0000313" key="10">
    <source>
        <dbReference type="EMBL" id="KAF4616237.1"/>
    </source>
</evidence>
<feature type="compositionally biased region" description="Polar residues" evidence="8">
    <location>
        <begin position="272"/>
        <end position="283"/>
    </location>
</feature>
<feature type="region of interest" description="Disordered" evidence="8">
    <location>
        <begin position="341"/>
        <end position="397"/>
    </location>
</feature>
<dbReference type="AlphaFoldDB" id="A0A8H4QTT0"/>
<dbReference type="GO" id="GO:0005634">
    <property type="term" value="C:nucleus"/>
    <property type="evidence" value="ECO:0007669"/>
    <property type="project" value="UniProtKB-SubCell"/>
</dbReference>
<dbReference type="PROSITE" id="PS51821">
    <property type="entry name" value="VELVET"/>
    <property type="match status" value="1"/>
</dbReference>
<feature type="compositionally biased region" description="Polar residues" evidence="8">
    <location>
        <begin position="437"/>
        <end position="455"/>
    </location>
</feature>
<dbReference type="Gene3D" id="2.60.40.3960">
    <property type="entry name" value="Velvet domain"/>
    <property type="match status" value="1"/>
</dbReference>
<feature type="region of interest" description="Disordered" evidence="8">
    <location>
        <begin position="429"/>
        <end position="478"/>
    </location>
</feature>
<dbReference type="PANTHER" id="PTHR33572:SF14">
    <property type="entry name" value="DEVELOPMENTAL AND SECONDARY METABOLISM REGULATOR VEA"/>
    <property type="match status" value="1"/>
</dbReference>
<gene>
    <name evidence="10" type="ORF">G7Y89_g15168</name>
</gene>
<sequence>MSLPLSARCFEDKQASIPAKSPINAEFEAALKEGSSFTRTTIGKRVLTYILKVLQQPKEGRICDSGVKNSAGRSPADLGPVIISLLIFELKLGVQTNITFSYDASFFTFAALEVAPAHHHSLQKSQGHILPPVLIGCPVSGACYLDHFRQEIFFMFPDLSIRHEGKYRLCFNLYEAIKHLDDHDDSGADLGSFAEAAFLTEKKTLGEEFHWRLELKSTAFTVFSAKKIPGLAESTSLSRIVTEQGCRVRIRRDVRLYQRKRRPSIKEKNFPPWQNSTPLSPSSPVIHDDDLLSNSIISSAKEKMEPFNLGRETSRYTGSKLPELPHTNRFYNLGPAPAPSQISAMGGWGPQEGFTLPRLQGSTDKSDSTTKSKPAYPRNTNPTVPQAPTAQRWSSEISPEERLRLDLPRYTTEEEWRRAYEQVIPNKEIKQAPDGPQNFSNVSNAGAPLNPTSQLGPDGSVGEMQSHTPEDAETKASPAVSKEAIWSALIRCFPFEAGTFYLELSASGRSIALVNSEPRSHAIKRASQEWWLAHSSDAWESIIPQDNIIKFVHSKNLKYSHLLHHIFSRWHQDFVASLHGLRNSGDWMASLGTTSDEEERIVEQIVHHIFQYLDRKKTGSHATCLTKLPKS</sequence>
<comment type="subcellular location">
    <subcellularLocation>
        <location evidence="2">Cytoplasm</location>
    </subcellularLocation>
    <subcellularLocation>
        <location evidence="1">Nucleus</location>
    </subcellularLocation>
</comment>
<reference evidence="10 11" key="1">
    <citation type="submission" date="2020-03" db="EMBL/GenBank/DDBJ databases">
        <title>Draft Genome Sequence of Cudoniella acicularis.</title>
        <authorList>
            <person name="Buettner E."/>
            <person name="Kellner H."/>
        </authorList>
    </citation>
    <scope>NUCLEOTIDE SEQUENCE [LARGE SCALE GENOMIC DNA]</scope>
    <source>
        <strain evidence="10 11">DSM 108380</strain>
    </source>
</reference>
<dbReference type="InterPro" id="IPR038491">
    <property type="entry name" value="Velvet_dom_sf"/>
</dbReference>
<evidence type="ECO:0000256" key="3">
    <source>
        <dbReference type="ARBA" id="ARBA00022490"/>
    </source>
</evidence>
<dbReference type="OrthoDB" id="5384689at2759"/>
<name>A0A8H4QTT0_9HELO</name>
<keyword evidence="4" id="KW-0805">Transcription regulation</keyword>
<keyword evidence="6" id="KW-0539">Nucleus</keyword>
<keyword evidence="5" id="KW-0804">Transcription</keyword>
<comment type="similarity">
    <text evidence="7">Belongs to the velvet family. VeA subfamily.</text>
</comment>
<evidence type="ECO:0000256" key="8">
    <source>
        <dbReference type="SAM" id="MobiDB-lite"/>
    </source>
</evidence>